<protein>
    <recommendedName>
        <fullName evidence="3">U2A'/phosphoprotein 32 family A C-terminal domain-containing protein</fullName>
    </recommendedName>
</protein>
<dbReference type="AlphaFoldDB" id="Q4CXH8"/>
<evidence type="ECO:0000256" key="1">
    <source>
        <dbReference type="ARBA" id="ARBA00022737"/>
    </source>
</evidence>
<feature type="compositionally biased region" description="Basic and acidic residues" evidence="2">
    <location>
        <begin position="206"/>
        <end position="230"/>
    </location>
</feature>
<feature type="region of interest" description="Disordered" evidence="2">
    <location>
        <begin position="940"/>
        <end position="960"/>
    </location>
</feature>
<sequence>MKFFFLLLMFFFPTHIFLLPLHSFYFILFYFDSSVCIYICTLYFCMRCGVVCFHSTQFYFCVTDVLLHAPPSMLSSTAGYTRRSRVLGRRRDDTTLCSTLCPAMRTRGSCRIYAREASVRASVAAEKEEELLRSATELFRLQEEVMQDGAAADERQRTAAIESIVAELKCEKSYENWSLDAAVAERMASLRLRCCPYSHRRELQMDLRQSKRRDTAKMEEANEKQEANEKRPKKGVIAARQRVFISLSPLQKCVACLLWQGSFEVPQRVVCDVRRRLEAEMLLDGCDADGVDVEAEEERVVTVTVFRPSLGVVDLSSIPQIVAYVSQHPDDAVIRPRTAAYFTGSNTLRFPRGVSEKEIDIGSPACAHELVEAIVWTFNWMNDEATQQQQKQPVVLRSLTMRRCAMRTADALINALRKHQLDTTLIALDMSDNRLMSLRFLFLLRTHFSSRLLRLSLENNPITRKPEYREQVRNSLPKLTSLDGRPIRRPPLSTPHPRVVSYTCTATQDTPGRQVISVEELKEVLKGVSRFLYVWETRRVPWTSAELMYQRQQQQRQTSDDEQQLRGNNRVKFFRPPEEELDDNNFHHRFLHPSATFSMSLQEGLAFFDPAKMRLATEVEMDDEYTGMRLSPLDVRDLGVFDVAMKGNSRNLLMGRSVLHRFARGSLNCYTAYNYSLYPQRLEVCHHLGNAVVSVSKITDTAPSMRENIPTTAVSVEATRVEEESDSPKQKRRKKRRLEATRPHSPPLSSSRTTARTTTVGAPFSTRNDQRKPTFYIVTIHGMMSWRAPTMKRSECILAAYDRVMTFVENALPPTNPIEKRRSAPLLLFNDQVHLRNATNGHLAWFVAQTEERVARLVVEYGLEACADGEALVRAVVERASSDAAASGAMHILTFGLGSKGAEEEEEESGHEDSGDANGGCDACMSRHFDIFSLLSVERPSTRRDDGKEKDDDDEETGVVAEEGVPHRVTLAQVDATVAAMNRRYTAVFAPSAALCQREAEENTTPHGEGS</sequence>
<dbReference type="GeneID" id="3536952"/>
<name>Q4CXH8_TRYCC</name>
<gene>
    <name evidence="4" type="ORF">Tc00.1047053510119.50</name>
</gene>
<dbReference type="GO" id="GO:0005634">
    <property type="term" value="C:nucleus"/>
    <property type="evidence" value="ECO:0007669"/>
    <property type="project" value="TreeGrafter"/>
</dbReference>
<accession>Q4CXH8</accession>
<feature type="compositionally biased region" description="Low complexity" evidence="2">
    <location>
        <begin position="749"/>
        <end position="759"/>
    </location>
</feature>
<dbReference type="InterPro" id="IPR030217">
    <property type="entry name" value="NXF_fam"/>
</dbReference>
<dbReference type="Gene3D" id="3.80.10.10">
    <property type="entry name" value="Ribonuclease Inhibitor"/>
    <property type="match status" value="1"/>
</dbReference>
<dbReference type="eggNOG" id="ENOG502RX7E">
    <property type="taxonomic scope" value="Eukaryota"/>
</dbReference>
<dbReference type="SUPFAM" id="SSF52058">
    <property type="entry name" value="L domain-like"/>
    <property type="match status" value="1"/>
</dbReference>
<keyword evidence="5" id="KW-1185">Reference proteome</keyword>
<dbReference type="InParanoid" id="Q4CXH8"/>
<evidence type="ECO:0000313" key="4">
    <source>
        <dbReference type="EMBL" id="EAN84981.1"/>
    </source>
</evidence>
<dbReference type="PANTHER" id="PTHR10662">
    <property type="entry name" value="NUCLEAR RNA EXPORT FACTOR"/>
    <property type="match status" value="1"/>
</dbReference>
<feature type="domain" description="U2A'/phosphoprotein 32 family A C-terminal" evidence="3">
    <location>
        <begin position="465"/>
        <end position="483"/>
    </location>
</feature>
<dbReference type="InterPro" id="IPR003603">
    <property type="entry name" value="U2A'_phosphoprotein32A_C"/>
</dbReference>
<dbReference type="GO" id="GO:0016973">
    <property type="term" value="P:poly(A)+ mRNA export from nucleus"/>
    <property type="evidence" value="ECO:0007669"/>
    <property type="project" value="TreeGrafter"/>
</dbReference>
<feature type="region of interest" description="Disordered" evidence="2">
    <location>
        <begin position="704"/>
        <end position="766"/>
    </location>
</feature>
<dbReference type="PaxDb" id="353153-Q4CXH8"/>
<dbReference type="RefSeq" id="XP_806832.1">
    <property type="nucleotide sequence ID" value="XM_801739.1"/>
</dbReference>
<dbReference type="EMBL" id="AAHK01001535">
    <property type="protein sequence ID" value="EAN84981.1"/>
    <property type="molecule type" value="Genomic_DNA"/>
</dbReference>
<organism evidence="4 5">
    <name type="scientific">Trypanosoma cruzi (strain CL Brener)</name>
    <dbReference type="NCBI Taxonomy" id="353153"/>
    <lineage>
        <taxon>Eukaryota</taxon>
        <taxon>Discoba</taxon>
        <taxon>Euglenozoa</taxon>
        <taxon>Kinetoplastea</taxon>
        <taxon>Metakinetoplastina</taxon>
        <taxon>Trypanosomatida</taxon>
        <taxon>Trypanosomatidae</taxon>
        <taxon>Trypanosoma</taxon>
        <taxon>Schizotrypanum</taxon>
    </lineage>
</organism>
<keyword evidence="1" id="KW-0677">Repeat</keyword>
<reference evidence="4 5" key="1">
    <citation type="journal article" date="2005" name="Science">
        <title>The genome sequence of Trypanosoma cruzi, etiologic agent of Chagas disease.</title>
        <authorList>
            <person name="El-Sayed N.M."/>
            <person name="Myler P.J."/>
            <person name="Bartholomeu D.C."/>
            <person name="Nilsson D."/>
            <person name="Aggarwal G."/>
            <person name="Tran A.N."/>
            <person name="Ghedin E."/>
            <person name="Worthey E.A."/>
            <person name="Delcher A.L."/>
            <person name="Blandin G."/>
            <person name="Westenberger S.J."/>
            <person name="Caler E."/>
            <person name="Cerqueira G.C."/>
            <person name="Branche C."/>
            <person name="Haas B."/>
            <person name="Anupama A."/>
            <person name="Arner E."/>
            <person name="Aslund L."/>
            <person name="Attipoe P."/>
            <person name="Bontempi E."/>
            <person name="Bringaud F."/>
            <person name="Burton P."/>
            <person name="Cadag E."/>
            <person name="Campbell D.A."/>
            <person name="Carrington M."/>
            <person name="Crabtree J."/>
            <person name="Darban H."/>
            <person name="da Silveira J.F."/>
            <person name="de Jong P."/>
            <person name="Edwards K."/>
            <person name="Englund P.T."/>
            <person name="Fazelina G."/>
            <person name="Feldblyum T."/>
            <person name="Ferella M."/>
            <person name="Frasch A.C."/>
            <person name="Gull K."/>
            <person name="Horn D."/>
            <person name="Hou L."/>
            <person name="Huang Y."/>
            <person name="Kindlund E."/>
            <person name="Klingbeil M."/>
            <person name="Kluge S."/>
            <person name="Koo H."/>
            <person name="Lacerda D."/>
            <person name="Levin M.J."/>
            <person name="Lorenzi H."/>
            <person name="Louie T."/>
            <person name="Machado C.R."/>
            <person name="McCulloch R."/>
            <person name="McKenna A."/>
            <person name="Mizuno Y."/>
            <person name="Mottram J.C."/>
            <person name="Nelson S."/>
            <person name="Ochaya S."/>
            <person name="Osoegawa K."/>
            <person name="Pai G."/>
            <person name="Parsons M."/>
            <person name="Pentony M."/>
            <person name="Pettersson U."/>
            <person name="Pop M."/>
            <person name="Ramirez J.L."/>
            <person name="Rinta J."/>
            <person name="Robertson L."/>
            <person name="Salzberg S.L."/>
            <person name="Sanchez D.O."/>
            <person name="Seyler A."/>
            <person name="Sharma R."/>
            <person name="Shetty J."/>
            <person name="Simpson A.J."/>
            <person name="Sisk E."/>
            <person name="Tammi M.T."/>
            <person name="Tarleton R."/>
            <person name="Teixeira S."/>
            <person name="Van Aken S."/>
            <person name="Vogt C."/>
            <person name="Ward P.N."/>
            <person name="Wickstead B."/>
            <person name="Wortman J."/>
            <person name="White O."/>
            <person name="Fraser C.M."/>
            <person name="Stuart K.D."/>
            <person name="Andersson B."/>
        </authorList>
    </citation>
    <scope>NUCLEOTIDE SEQUENCE [LARGE SCALE GENOMIC DNA]</scope>
    <source>
        <strain evidence="4 5">CL Brener</strain>
    </source>
</reference>
<feature type="compositionally biased region" description="Basic and acidic residues" evidence="2">
    <location>
        <begin position="719"/>
        <end position="729"/>
    </location>
</feature>
<evidence type="ECO:0000256" key="2">
    <source>
        <dbReference type="SAM" id="MobiDB-lite"/>
    </source>
</evidence>
<evidence type="ECO:0000313" key="5">
    <source>
        <dbReference type="Proteomes" id="UP000002296"/>
    </source>
</evidence>
<dbReference type="KEGG" id="tcr:510119.50"/>
<dbReference type="GO" id="GO:0003723">
    <property type="term" value="F:RNA binding"/>
    <property type="evidence" value="ECO:0007669"/>
    <property type="project" value="TreeGrafter"/>
</dbReference>
<feature type="region of interest" description="Disordered" evidence="2">
    <location>
        <begin position="899"/>
        <end position="919"/>
    </location>
</feature>
<dbReference type="Proteomes" id="UP000002296">
    <property type="component" value="Unassembled WGS sequence"/>
</dbReference>
<comment type="caution">
    <text evidence="4">The sequence shown here is derived from an EMBL/GenBank/DDBJ whole genome shotgun (WGS) entry which is preliminary data.</text>
</comment>
<dbReference type="PANTHER" id="PTHR10662:SF48">
    <property type="entry name" value="LEUCINE-RICH REPEAT PROTEIN (LRRP)"/>
    <property type="match status" value="1"/>
</dbReference>
<feature type="region of interest" description="Disordered" evidence="2">
    <location>
        <begin position="206"/>
        <end position="232"/>
    </location>
</feature>
<proteinExistence type="predicted"/>
<feature type="compositionally biased region" description="Basic and acidic residues" evidence="2">
    <location>
        <begin position="940"/>
        <end position="950"/>
    </location>
</feature>
<evidence type="ECO:0000259" key="3">
    <source>
        <dbReference type="SMART" id="SM00446"/>
    </source>
</evidence>
<dbReference type="InterPro" id="IPR032675">
    <property type="entry name" value="LRR_dom_sf"/>
</dbReference>
<dbReference type="SMART" id="SM00446">
    <property type="entry name" value="LRRcap"/>
    <property type="match status" value="1"/>
</dbReference>